<evidence type="ECO:0000313" key="4">
    <source>
        <dbReference type="Proteomes" id="UP000235786"/>
    </source>
</evidence>
<feature type="chain" id="PRO_5014445967" evidence="2">
    <location>
        <begin position="21"/>
        <end position="479"/>
    </location>
</feature>
<feature type="compositionally biased region" description="Polar residues" evidence="1">
    <location>
        <begin position="360"/>
        <end position="386"/>
    </location>
</feature>
<evidence type="ECO:0000256" key="1">
    <source>
        <dbReference type="SAM" id="MobiDB-lite"/>
    </source>
</evidence>
<sequence length="479" mass="51237">MKLIVLSAISLAVQVEICSSKSRVVRKFAASLDWDSDEDVSPEEDCTDSRGMPFHDPLPGSPADLAHKTPCPQSNVAIETTHGPSSSTASTDSIPAIGSQETQPQINGSRDNTDTDASVEEPLVEYSVRFTGGETLDDPHPDFTAPMDRVQLAISYPTEGGPSPSYPTRQQWREYLGAVGLTNVGVGNSESPFLRDEPSRRYADTEGEAEGPAELPEEGSPQDIEREEIKEEEATEEGSDDTNATSNPLSDQSRLSPTPSPVIPGKKKQKRPPYKGTPVPPRAVPLELPEFYAQPLSTPVRANPVGWEAAHNIIANSNNIAGLFSVTKGSGPITDSEAVIADTLNAAVAAGTWRHPTLGGTVSASRQTTNAEPHTKNASGQGIVGTLTSGMGTGRFGAYNDANGTNPGASGIHRLATRAERAQQGRKRDREDEDDDDQDQGLKSQGESEPSRVKKSILRPVSRTQPASRQASTQRIMKR</sequence>
<evidence type="ECO:0000256" key="2">
    <source>
        <dbReference type="SAM" id="SignalP"/>
    </source>
</evidence>
<feature type="compositionally biased region" description="Basic and acidic residues" evidence="1">
    <location>
        <begin position="417"/>
        <end position="430"/>
    </location>
</feature>
<feature type="region of interest" description="Disordered" evidence="1">
    <location>
        <begin position="359"/>
        <end position="386"/>
    </location>
</feature>
<name>A0A2J6RSS5_HYAVF</name>
<proteinExistence type="predicted"/>
<keyword evidence="2" id="KW-0732">Signal</keyword>
<dbReference type="Proteomes" id="UP000235786">
    <property type="component" value="Unassembled WGS sequence"/>
</dbReference>
<feature type="compositionally biased region" description="Basic and acidic residues" evidence="1">
    <location>
        <begin position="193"/>
        <end position="204"/>
    </location>
</feature>
<organism evidence="3 4">
    <name type="scientific">Hyaloscypha variabilis (strain UAMH 11265 / GT02V1 / F)</name>
    <name type="common">Meliniomyces variabilis</name>
    <dbReference type="NCBI Taxonomy" id="1149755"/>
    <lineage>
        <taxon>Eukaryota</taxon>
        <taxon>Fungi</taxon>
        <taxon>Dikarya</taxon>
        <taxon>Ascomycota</taxon>
        <taxon>Pezizomycotina</taxon>
        <taxon>Leotiomycetes</taxon>
        <taxon>Helotiales</taxon>
        <taxon>Hyaloscyphaceae</taxon>
        <taxon>Hyaloscypha</taxon>
        <taxon>Hyaloscypha variabilis</taxon>
    </lineage>
</organism>
<feature type="compositionally biased region" description="Acidic residues" evidence="1">
    <location>
        <begin position="34"/>
        <end position="46"/>
    </location>
</feature>
<feature type="region of interest" description="Disordered" evidence="1">
    <location>
        <begin position="182"/>
        <end position="283"/>
    </location>
</feature>
<feature type="compositionally biased region" description="Polar residues" evidence="1">
    <location>
        <begin position="71"/>
        <end position="110"/>
    </location>
</feature>
<feature type="compositionally biased region" description="Polar residues" evidence="1">
    <location>
        <begin position="241"/>
        <end position="257"/>
    </location>
</feature>
<protein>
    <submittedName>
        <fullName evidence="3">Uncharacterized protein</fullName>
    </submittedName>
</protein>
<feature type="compositionally biased region" description="Polar residues" evidence="1">
    <location>
        <begin position="462"/>
        <end position="479"/>
    </location>
</feature>
<feature type="compositionally biased region" description="Acidic residues" evidence="1">
    <location>
        <begin position="205"/>
        <end position="217"/>
    </location>
</feature>
<evidence type="ECO:0000313" key="3">
    <source>
        <dbReference type="EMBL" id="PMD41564.1"/>
    </source>
</evidence>
<keyword evidence="4" id="KW-1185">Reference proteome</keyword>
<feature type="region of interest" description="Disordered" evidence="1">
    <location>
        <begin position="398"/>
        <end position="479"/>
    </location>
</feature>
<dbReference type="EMBL" id="KZ613944">
    <property type="protein sequence ID" value="PMD41564.1"/>
    <property type="molecule type" value="Genomic_DNA"/>
</dbReference>
<accession>A0A2J6RSS5</accession>
<reference evidence="3 4" key="1">
    <citation type="submission" date="2016-04" db="EMBL/GenBank/DDBJ databases">
        <title>A degradative enzymes factory behind the ericoid mycorrhizal symbiosis.</title>
        <authorList>
            <consortium name="DOE Joint Genome Institute"/>
            <person name="Martino E."/>
            <person name="Morin E."/>
            <person name="Grelet G."/>
            <person name="Kuo A."/>
            <person name="Kohler A."/>
            <person name="Daghino S."/>
            <person name="Barry K."/>
            <person name="Choi C."/>
            <person name="Cichocki N."/>
            <person name="Clum A."/>
            <person name="Copeland A."/>
            <person name="Hainaut M."/>
            <person name="Haridas S."/>
            <person name="Labutti K."/>
            <person name="Lindquist E."/>
            <person name="Lipzen A."/>
            <person name="Khouja H.-R."/>
            <person name="Murat C."/>
            <person name="Ohm R."/>
            <person name="Olson A."/>
            <person name="Spatafora J."/>
            <person name="Veneault-Fourrey C."/>
            <person name="Henrissat B."/>
            <person name="Grigoriev I."/>
            <person name="Martin F."/>
            <person name="Perotto S."/>
        </authorList>
    </citation>
    <scope>NUCLEOTIDE SEQUENCE [LARGE SCALE GENOMIC DNA]</scope>
    <source>
        <strain evidence="3 4">F</strain>
    </source>
</reference>
<feature type="compositionally biased region" description="Acidic residues" evidence="1">
    <location>
        <begin position="230"/>
        <end position="240"/>
    </location>
</feature>
<feature type="signal peptide" evidence="2">
    <location>
        <begin position="1"/>
        <end position="20"/>
    </location>
</feature>
<dbReference type="AlphaFoldDB" id="A0A2J6RSS5"/>
<gene>
    <name evidence="3" type="ORF">L207DRAFT_581990</name>
</gene>
<feature type="region of interest" description="Disordered" evidence="1">
    <location>
        <begin position="33"/>
        <end position="120"/>
    </location>
</feature>